<accession>A0ABV6PAY3</accession>
<dbReference type="PANTHER" id="PTHR11908">
    <property type="entry name" value="XANTHINE DEHYDROGENASE"/>
    <property type="match status" value="1"/>
</dbReference>
<evidence type="ECO:0000256" key="2">
    <source>
        <dbReference type="ARBA" id="ARBA00022505"/>
    </source>
</evidence>
<protein>
    <submittedName>
        <fullName evidence="7">Molybdopterin-dependent oxidoreductase</fullName>
    </submittedName>
</protein>
<dbReference type="SUPFAM" id="SSF47741">
    <property type="entry name" value="CO dehydrogenase ISP C-domain like"/>
    <property type="match status" value="1"/>
</dbReference>
<reference evidence="7 8" key="1">
    <citation type="submission" date="2024-09" db="EMBL/GenBank/DDBJ databases">
        <authorList>
            <person name="Sun Q."/>
            <person name="Mori K."/>
        </authorList>
    </citation>
    <scope>NUCLEOTIDE SEQUENCE [LARGE SCALE GENOMIC DNA]</scope>
    <source>
        <strain evidence="7 8">NCAIM B.02604</strain>
    </source>
</reference>
<dbReference type="InterPro" id="IPR036856">
    <property type="entry name" value="Ald_Oxase/Xan_DH_a/b_sf"/>
</dbReference>
<keyword evidence="2" id="KW-0500">Molybdenum</keyword>
<comment type="similarity">
    <text evidence="1">Belongs to the xanthine dehydrogenase family.</text>
</comment>
<dbReference type="InterPro" id="IPR036884">
    <property type="entry name" value="2Fe-2S-bd_dom_sf"/>
</dbReference>
<dbReference type="InterPro" id="IPR012675">
    <property type="entry name" value="Beta-grasp_dom_sf"/>
</dbReference>
<evidence type="ECO:0000256" key="1">
    <source>
        <dbReference type="ARBA" id="ARBA00006849"/>
    </source>
</evidence>
<dbReference type="Pfam" id="PF20256">
    <property type="entry name" value="MoCoBD_2"/>
    <property type="match status" value="1"/>
</dbReference>
<dbReference type="InterPro" id="IPR037165">
    <property type="entry name" value="AldOxase/xan_DH_Mopterin-bd_sf"/>
</dbReference>
<evidence type="ECO:0000259" key="6">
    <source>
        <dbReference type="PROSITE" id="PS51085"/>
    </source>
</evidence>
<dbReference type="InterPro" id="IPR016208">
    <property type="entry name" value="Ald_Oxase/xanthine_DH-like"/>
</dbReference>
<evidence type="ECO:0000313" key="7">
    <source>
        <dbReference type="EMBL" id="MFC0582284.1"/>
    </source>
</evidence>
<organism evidence="7 8">
    <name type="scientific">Micrococcoides hystricis</name>
    <dbReference type="NCBI Taxonomy" id="1572761"/>
    <lineage>
        <taxon>Bacteria</taxon>
        <taxon>Bacillati</taxon>
        <taxon>Actinomycetota</taxon>
        <taxon>Actinomycetes</taxon>
        <taxon>Micrococcales</taxon>
        <taxon>Micrococcaceae</taxon>
        <taxon>Micrococcoides</taxon>
    </lineage>
</organism>
<dbReference type="InterPro" id="IPR006058">
    <property type="entry name" value="2Fe2S_fd_BS"/>
</dbReference>
<dbReference type="PROSITE" id="PS00197">
    <property type="entry name" value="2FE2S_FER_1"/>
    <property type="match status" value="1"/>
</dbReference>
<dbReference type="SMART" id="SM01008">
    <property type="entry name" value="Ald_Xan_dh_C"/>
    <property type="match status" value="1"/>
</dbReference>
<dbReference type="PROSITE" id="PS51085">
    <property type="entry name" value="2FE2S_FER_2"/>
    <property type="match status" value="1"/>
</dbReference>
<dbReference type="Pfam" id="PF01315">
    <property type="entry name" value="Ald_Xan_dh_C"/>
    <property type="match status" value="1"/>
</dbReference>
<dbReference type="InterPro" id="IPR036010">
    <property type="entry name" value="2Fe-2S_ferredoxin-like_sf"/>
</dbReference>
<dbReference type="Proteomes" id="UP001589862">
    <property type="component" value="Unassembled WGS sequence"/>
</dbReference>
<dbReference type="CDD" id="cd00207">
    <property type="entry name" value="fer2"/>
    <property type="match status" value="1"/>
</dbReference>
<dbReference type="InterPro" id="IPR002888">
    <property type="entry name" value="2Fe-2S-bd"/>
</dbReference>
<dbReference type="Gene3D" id="3.90.1170.50">
    <property type="entry name" value="Aldehyde oxidase/xanthine dehydrogenase, a/b hammerhead"/>
    <property type="match status" value="1"/>
</dbReference>
<keyword evidence="4" id="KW-0560">Oxidoreductase</keyword>
<gene>
    <name evidence="7" type="ORF">ACFFFR_07815</name>
</gene>
<evidence type="ECO:0000313" key="8">
    <source>
        <dbReference type="Proteomes" id="UP001589862"/>
    </source>
</evidence>
<dbReference type="RefSeq" id="WP_377459327.1">
    <property type="nucleotide sequence ID" value="NZ_JBHLUB010000029.1"/>
</dbReference>
<keyword evidence="8" id="KW-1185">Reference proteome</keyword>
<dbReference type="Gene3D" id="3.10.20.30">
    <property type="match status" value="1"/>
</dbReference>
<feature type="domain" description="2Fe-2S ferredoxin-type" evidence="6">
    <location>
        <begin position="8"/>
        <end position="85"/>
    </location>
</feature>
<dbReference type="InterPro" id="IPR000674">
    <property type="entry name" value="Ald_Oxase/Xan_DH_a/b"/>
</dbReference>
<name>A0ABV6PAY3_9MICC</name>
<dbReference type="Gene3D" id="1.10.150.120">
    <property type="entry name" value="[2Fe-2S]-binding domain"/>
    <property type="match status" value="1"/>
</dbReference>
<dbReference type="SUPFAM" id="SSF54292">
    <property type="entry name" value="2Fe-2S ferredoxin-like"/>
    <property type="match status" value="1"/>
</dbReference>
<evidence type="ECO:0000256" key="4">
    <source>
        <dbReference type="ARBA" id="ARBA00023002"/>
    </source>
</evidence>
<dbReference type="PANTHER" id="PTHR11908:SF132">
    <property type="entry name" value="ALDEHYDE OXIDASE 1-RELATED"/>
    <property type="match status" value="1"/>
</dbReference>
<proteinExistence type="inferred from homology"/>
<keyword evidence="5" id="KW-0408">Iron</keyword>
<evidence type="ECO:0000256" key="3">
    <source>
        <dbReference type="ARBA" id="ARBA00022723"/>
    </source>
</evidence>
<dbReference type="Pfam" id="PF02738">
    <property type="entry name" value="MoCoBD_1"/>
    <property type="match status" value="1"/>
</dbReference>
<dbReference type="EMBL" id="JBHLUB010000029">
    <property type="protein sequence ID" value="MFC0582284.1"/>
    <property type="molecule type" value="Genomic_DNA"/>
</dbReference>
<dbReference type="Gene3D" id="3.30.365.10">
    <property type="entry name" value="Aldehyde oxidase/xanthine dehydrogenase, molybdopterin binding domain"/>
    <property type="match status" value="4"/>
</dbReference>
<dbReference type="SUPFAM" id="SSF56003">
    <property type="entry name" value="Molybdenum cofactor-binding domain"/>
    <property type="match status" value="1"/>
</dbReference>
<dbReference type="Pfam" id="PF00111">
    <property type="entry name" value="Fer2"/>
    <property type="match status" value="1"/>
</dbReference>
<dbReference type="Pfam" id="PF01799">
    <property type="entry name" value="Fer2_2"/>
    <property type="match status" value="1"/>
</dbReference>
<dbReference type="InterPro" id="IPR046867">
    <property type="entry name" value="AldOxase/xan_DH_MoCoBD2"/>
</dbReference>
<comment type="caution">
    <text evidence="7">The sequence shown here is derived from an EMBL/GenBank/DDBJ whole genome shotgun (WGS) entry which is preliminary data.</text>
</comment>
<dbReference type="SUPFAM" id="SSF54665">
    <property type="entry name" value="CO dehydrogenase molybdoprotein N-domain-like"/>
    <property type="match status" value="1"/>
</dbReference>
<sequence>MTTELHNQQVTVDGEPIALTEDTAPAPGQCLRNWLRDRGRTSVKKGCDGGDCGACTVHVDDEPVHSCLYPAHQAAGKSVTTLQGLGTPEQMHPIQEEFLNAGGYQCGFCTAGFIMTTAALTEQDKENLPRSLKGNLCRCTGYRVIEDAIAGRTNVSEPHGGVGSSARPPEGVGVVTGTVRYTMDISPEELPSALHYGVLVRSTIASGKITSIDTSKAEAEPGVVKVFTYRDVPETRFSSGQHEIREDDPDDTRILDDVVRFHGQRVALVVATSQRAAERGARLVEVEYETWRPNFDPEKALQAPAVHGDKTAEASRIMDPQRNLLAEIDHEIGDVDAALANSAVTHEAIYQSHRINHVALETHGAIAWLDEERRLRVRTSSQVPFLVRRTLAYIFELAKEDIRVVSERVGGGFGSKQEVLVEDVAALAALDLGVPVKVEYSRSEVFAGTTCRHPFRIRVRAGADAQGTLTAIAVDVLSDTGAYGGHGPGTLFNGCSTPISVYRCPNKKVQAKVVYTNNMPSGAFRGYGLTQLTTTIESTMSELAFQLGMDQLEFRRKNVITEDDEIISYTDEQPAELKVGSYGLGQCLELVRDAFARSKERYAKDEAAGLIQPLGPEWAVGEGVALNMHETIPPFGHIAYSKVRLLPSGNYQVDVGTAEFGNGTSTAHVQLAASTLNTTTDRIHLRKSDSDIVEHDTGAYGSAGVVVAGKATHQAATTLRGNLLQAAADIWGVPPRSCQLMEDHIAGPDGQRIELSQVCEQAPDACEADGFSDGMDISVAFNVHGFRVAVNRETGQVKILQSAQAADAGVVVNPHQCRGQVEGGVAQAIGAALYEHIDIDQETGEVTTNILRQYHIPTYADIPRTEVMFAKTEDSIGPAGAKSMSESPYIPVTAAMGNAIRDAIGIRLTKPPFSADTIFAALQSGLILYPNE</sequence>
<keyword evidence="3" id="KW-0479">Metal-binding</keyword>
<dbReference type="InterPro" id="IPR008274">
    <property type="entry name" value="AldOxase/xan_DH_MoCoBD1"/>
</dbReference>
<evidence type="ECO:0000256" key="5">
    <source>
        <dbReference type="ARBA" id="ARBA00023004"/>
    </source>
</evidence>
<dbReference type="InterPro" id="IPR001041">
    <property type="entry name" value="2Fe-2S_ferredoxin-type"/>
</dbReference>